<name>A0A0M0G2K5_9BACI</name>
<comment type="caution">
    <text evidence="6">The sequence shown here is derived from an EMBL/GenBank/DDBJ whole genome shotgun (WGS) entry which is preliminary data.</text>
</comment>
<dbReference type="PANTHER" id="PTHR39157">
    <property type="entry name" value="INTEGRAL MEMBRANE PROTEIN-RELATED"/>
    <property type="match status" value="1"/>
</dbReference>
<sequence>MINAFLRNNKAVAGVLTIIRLYLGYFWLTSGIGKITGGFEVNGFLQGAIGKATGDHPAVQTWWATFLEQVALPNHELFATLVMWGEVLVGIGLILGLFTNLAALGGITMNFSFLLSGTTSTNPQMVILTIFLLVAGANAGRYGLDRWVMPYVRKQRKNRKGHKKLAPAV</sequence>
<feature type="transmembrane region" description="Helical" evidence="5">
    <location>
        <begin position="125"/>
        <end position="144"/>
    </location>
</feature>
<evidence type="ECO:0000256" key="2">
    <source>
        <dbReference type="ARBA" id="ARBA00022692"/>
    </source>
</evidence>
<dbReference type="AlphaFoldDB" id="A0A0M0G2K5"/>
<evidence type="ECO:0000256" key="5">
    <source>
        <dbReference type="SAM" id="Phobius"/>
    </source>
</evidence>
<dbReference type="EMBL" id="LGUE01000005">
    <property type="protein sequence ID" value="KON84029.1"/>
    <property type="molecule type" value="Genomic_DNA"/>
</dbReference>
<proteinExistence type="predicted"/>
<feature type="transmembrane region" description="Helical" evidence="5">
    <location>
        <begin position="87"/>
        <end position="113"/>
    </location>
</feature>
<protein>
    <submittedName>
        <fullName evidence="6">Crp/Fnr family transcriptional regulator</fullName>
    </submittedName>
</protein>
<evidence type="ECO:0000313" key="7">
    <source>
        <dbReference type="Proteomes" id="UP000037405"/>
    </source>
</evidence>
<evidence type="ECO:0000313" key="6">
    <source>
        <dbReference type="EMBL" id="KON84029.1"/>
    </source>
</evidence>
<evidence type="ECO:0000256" key="4">
    <source>
        <dbReference type="ARBA" id="ARBA00023136"/>
    </source>
</evidence>
<dbReference type="InterPro" id="IPR032808">
    <property type="entry name" value="DoxX"/>
</dbReference>
<dbReference type="Proteomes" id="UP000037405">
    <property type="component" value="Unassembled WGS sequence"/>
</dbReference>
<evidence type="ECO:0000256" key="3">
    <source>
        <dbReference type="ARBA" id="ARBA00022989"/>
    </source>
</evidence>
<dbReference type="GO" id="GO:0016020">
    <property type="term" value="C:membrane"/>
    <property type="evidence" value="ECO:0007669"/>
    <property type="project" value="UniProtKB-SubCell"/>
</dbReference>
<keyword evidence="7" id="KW-1185">Reference proteome</keyword>
<dbReference type="PANTHER" id="PTHR39157:SF1">
    <property type="entry name" value="DOXX FAMILY PROTEIN"/>
    <property type="match status" value="1"/>
</dbReference>
<dbReference type="Pfam" id="PF07681">
    <property type="entry name" value="DoxX"/>
    <property type="match status" value="1"/>
</dbReference>
<accession>A0A0M0G2K5</accession>
<organism evidence="6 7">
    <name type="scientific">Rossellomorea marisflavi</name>
    <dbReference type="NCBI Taxonomy" id="189381"/>
    <lineage>
        <taxon>Bacteria</taxon>
        <taxon>Bacillati</taxon>
        <taxon>Bacillota</taxon>
        <taxon>Bacilli</taxon>
        <taxon>Bacillales</taxon>
        <taxon>Bacillaceae</taxon>
        <taxon>Rossellomorea</taxon>
    </lineage>
</organism>
<keyword evidence="3 5" id="KW-1133">Transmembrane helix</keyword>
<comment type="subcellular location">
    <subcellularLocation>
        <location evidence="1">Membrane</location>
        <topology evidence="1">Multi-pass membrane protein</topology>
    </subcellularLocation>
</comment>
<dbReference type="OrthoDB" id="26941at2"/>
<dbReference type="RefSeq" id="WP_053429401.1">
    <property type="nucleotide sequence ID" value="NZ_JAUKEF010000002.1"/>
</dbReference>
<dbReference type="STRING" id="189381.GCA_900166615_02322"/>
<keyword evidence="2 5" id="KW-0812">Transmembrane</keyword>
<reference evidence="7" key="1">
    <citation type="submission" date="2015-07" db="EMBL/GenBank/DDBJ databases">
        <title>Fjat-14235 jcm11544.</title>
        <authorList>
            <person name="Liu B."/>
            <person name="Wang J."/>
            <person name="Zhu Y."/>
            <person name="Liu G."/>
            <person name="Chen Q."/>
            <person name="Chen Z."/>
            <person name="Lan J."/>
            <person name="Che J."/>
            <person name="Ge C."/>
            <person name="Shi H."/>
            <person name="Pan Z."/>
            <person name="Liu X."/>
        </authorList>
    </citation>
    <scope>NUCLEOTIDE SEQUENCE [LARGE SCALE GENOMIC DNA]</scope>
    <source>
        <strain evidence="7">JCM 11544</strain>
    </source>
</reference>
<evidence type="ECO:0000256" key="1">
    <source>
        <dbReference type="ARBA" id="ARBA00004141"/>
    </source>
</evidence>
<gene>
    <name evidence="6" type="ORF">AF331_17300</name>
</gene>
<keyword evidence="4 5" id="KW-0472">Membrane</keyword>
<dbReference type="PATRIC" id="fig|189381.12.peg.4464"/>